<dbReference type="InterPro" id="IPR007343">
    <property type="entry name" value="Uncharacterised_pept_Zn_put"/>
</dbReference>
<keyword evidence="6" id="KW-0732">Signal</keyword>
<dbReference type="PANTHER" id="PTHR30168:SF0">
    <property type="entry name" value="INNER MEMBRANE PROTEIN"/>
    <property type="match status" value="1"/>
</dbReference>
<dbReference type="Pfam" id="PF04228">
    <property type="entry name" value="Zn_peptidase"/>
    <property type="match status" value="1"/>
</dbReference>
<evidence type="ECO:0000256" key="5">
    <source>
        <dbReference type="SAM" id="MobiDB-lite"/>
    </source>
</evidence>
<gene>
    <name evidence="7" type="ORF">HX89_03125</name>
</gene>
<organism evidence="7 8">
    <name type="scientific">Dermacoccus nishinomiyaensis</name>
    <dbReference type="NCBI Taxonomy" id="1274"/>
    <lineage>
        <taxon>Bacteria</taxon>
        <taxon>Bacillati</taxon>
        <taxon>Actinomycetota</taxon>
        <taxon>Actinomycetes</taxon>
        <taxon>Micrococcales</taxon>
        <taxon>Dermacoccaceae</taxon>
        <taxon>Dermacoccus</taxon>
    </lineage>
</organism>
<sequence>MRGAVVTVAAALAVTGCTSATTGGSSAPTSGHTGAASSPSASTPGSQASTSSQPIDVSKVVVRGDRRSDAAKLATAAVADLERYWGRQLPAVYGSAFTPIKAYYSVDTKAGRRSPSVCGDVTGNAYYCYEDGAIAWDSTGLLTDMRSAYGDIAPQVIMAHEFGHAVQHRFGYRGKPVVQELQADCFAGAWLHHAIDDKVVAASSETPTQAAAAILAVKDPVGEDPRSQEAHGNGFDRVNSFQTGYDDGLKACKAYTSEEPVVTELPFTSYTDAASGGNLPYESAMQSGAYDLDDYWEHTYPQVTNGQQWKPMGKLTPFVTRKPATCGDETVTDAVAYYCPSDDSIGWNDDVTREIYRETGDFGPIVLLAAQYGKAALSRSGKPLGDDAADRGVCYAGAYSADVILHNRPQTSSFTMSPGDLDEAIQALLMVGGSDGFDLIRAYRKGALDGPKDCAGAKVS</sequence>
<keyword evidence="3" id="KW-1133">Transmembrane helix</keyword>
<evidence type="ECO:0000313" key="7">
    <source>
        <dbReference type="EMBL" id="AIF40116.1"/>
    </source>
</evidence>
<keyword evidence="2" id="KW-0812">Transmembrane</keyword>
<evidence type="ECO:0000313" key="8">
    <source>
        <dbReference type="Proteomes" id="UP000027986"/>
    </source>
</evidence>
<dbReference type="PANTHER" id="PTHR30168">
    <property type="entry name" value="PUTATIVE MEMBRANE PROTEIN YPFJ"/>
    <property type="match status" value="1"/>
</dbReference>
<keyword evidence="4" id="KW-0472">Membrane</keyword>
<feature type="signal peptide" evidence="6">
    <location>
        <begin position="1"/>
        <end position="20"/>
    </location>
</feature>
<evidence type="ECO:0000256" key="3">
    <source>
        <dbReference type="ARBA" id="ARBA00022989"/>
    </source>
</evidence>
<dbReference type="Proteomes" id="UP000027986">
    <property type="component" value="Chromosome"/>
</dbReference>
<evidence type="ECO:0000256" key="1">
    <source>
        <dbReference type="ARBA" id="ARBA00004167"/>
    </source>
</evidence>
<dbReference type="eggNOG" id="COG2321">
    <property type="taxonomic scope" value="Bacteria"/>
</dbReference>
<keyword evidence="8" id="KW-1185">Reference proteome</keyword>
<feature type="chain" id="PRO_5038618835" description="Peptidase" evidence="6">
    <location>
        <begin position="21"/>
        <end position="460"/>
    </location>
</feature>
<dbReference type="GO" id="GO:0016020">
    <property type="term" value="C:membrane"/>
    <property type="evidence" value="ECO:0007669"/>
    <property type="project" value="UniProtKB-SubCell"/>
</dbReference>
<dbReference type="EMBL" id="CP008889">
    <property type="protein sequence ID" value="AIF40116.1"/>
    <property type="molecule type" value="Genomic_DNA"/>
</dbReference>
<protein>
    <recommendedName>
        <fullName evidence="9">Peptidase</fullName>
    </recommendedName>
</protein>
<dbReference type="AlphaFoldDB" id="A0A075JCX1"/>
<dbReference type="HOGENOM" id="CLU_045670_0_0_11"/>
<evidence type="ECO:0000256" key="2">
    <source>
        <dbReference type="ARBA" id="ARBA00022692"/>
    </source>
</evidence>
<evidence type="ECO:0008006" key="9">
    <source>
        <dbReference type="Google" id="ProtNLM"/>
    </source>
</evidence>
<evidence type="ECO:0000256" key="4">
    <source>
        <dbReference type="ARBA" id="ARBA00023136"/>
    </source>
</evidence>
<evidence type="ECO:0000256" key="6">
    <source>
        <dbReference type="SAM" id="SignalP"/>
    </source>
</evidence>
<proteinExistence type="predicted"/>
<feature type="region of interest" description="Disordered" evidence="5">
    <location>
        <begin position="20"/>
        <end position="57"/>
    </location>
</feature>
<dbReference type="KEGG" id="dni:HX89_03125"/>
<reference evidence="7 8" key="1">
    <citation type="submission" date="2014-07" db="EMBL/GenBank/DDBJ databases">
        <title>Genome Sequencing of Dermacoccus nishinomiyaensis.</title>
        <authorList>
            <person name="Hong K.W."/>
            <person name="Chan K.G."/>
        </authorList>
    </citation>
    <scope>NUCLEOTIDE SEQUENCE [LARGE SCALE GENOMIC DNA]</scope>
    <source>
        <strain evidence="7 8">M25</strain>
    </source>
</reference>
<feature type="compositionally biased region" description="Low complexity" evidence="5">
    <location>
        <begin position="20"/>
        <end position="54"/>
    </location>
</feature>
<accession>A0A075JCX1</accession>
<dbReference type="SUPFAM" id="SSF55486">
    <property type="entry name" value="Metalloproteases ('zincins'), catalytic domain"/>
    <property type="match status" value="1"/>
</dbReference>
<comment type="subcellular location">
    <subcellularLocation>
        <location evidence="1">Membrane</location>
        <topology evidence="1">Single-pass membrane protein</topology>
    </subcellularLocation>
</comment>
<dbReference type="PROSITE" id="PS51257">
    <property type="entry name" value="PROKAR_LIPOPROTEIN"/>
    <property type="match status" value="1"/>
</dbReference>
<name>A0A075JCX1_9MICO</name>